<reference evidence="2" key="1">
    <citation type="journal article" date="2020" name="Fungal Divers.">
        <title>Resolving the Mortierellaceae phylogeny through synthesis of multi-gene phylogenetics and phylogenomics.</title>
        <authorList>
            <person name="Vandepol N."/>
            <person name="Liber J."/>
            <person name="Desiro A."/>
            <person name="Na H."/>
            <person name="Kennedy M."/>
            <person name="Barry K."/>
            <person name="Grigoriev I.V."/>
            <person name="Miller A.N."/>
            <person name="O'Donnell K."/>
            <person name="Stajich J.E."/>
            <person name="Bonito G."/>
        </authorList>
    </citation>
    <scope>NUCLEOTIDE SEQUENCE</scope>
    <source>
        <strain evidence="2">CK1249</strain>
    </source>
</reference>
<name>A0A9P6IQ92_MORAP</name>
<sequence length="197" mass="20981">MRKSLSLLALVGLLAVGSAAPVCDVLAVYDQDVFGHPKLRTKSHGDGAVVYLPPSRNLVMADLDGKMNDLIRKEMKISYNKDAYMKALASSVCSGHKNGLYFKVNPCYTIILDDPVIKVIPTKQVSKDIVCSTGTCTIILEETVTVSTTHSTEVSLSMEAGAKPFGIGVTFTATAGYGYSSAAETSTALSYSFGLVR</sequence>
<dbReference type="Proteomes" id="UP000738359">
    <property type="component" value="Unassembled WGS sequence"/>
</dbReference>
<evidence type="ECO:0000313" key="3">
    <source>
        <dbReference type="Proteomes" id="UP000738359"/>
    </source>
</evidence>
<evidence type="ECO:0000256" key="1">
    <source>
        <dbReference type="SAM" id="SignalP"/>
    </source>
</evidence>
<dbReference type="AlphaFoldDB" id="A0A9P6IQ92"/>
<comment type="caution">
    <text evidence="2">The sequence shown here is derived from an EMBL/GenBank/DDBJ whole genome shotgun (WGS) entry which is preliminary data.</text>
</comment>
<feature type="signal peptide" evidence="1">
    <location>
        <begin position="1"/>
        <end position="19"/>
    </location>
</feature>
<feature type="non-terminal residue" evidence="2">
    <location>
        <position position="197"/>
    </location>
</feature>
<accession>A0A9P6IQ92</accession>
<gene>
    <name evidence="2" type="ORF">BGZ70_004894</name>
</gene>
<dbReference type="OrthoDB" id="2441069at2759"/>
<protein>
    <submittedName>
        <fullName evidence="2">Uncharacterized protein</fullName>
    </submittedName>
</protein>
<keyword evidence="1" id="KW-0732">Signal</keyword>
<evidence type="ECO:0000313" key="2">
    <source>
        <dbReference type="EMBL" id="KAF9944226.1"/>
    </source>
</evidence>
<organism evidence="2 3">
    <name type="scientific">Mortierella alpina</name>
    <name type="common">Oleaginous fungus</name>
    <name type="synonym">Mortierella renispora</name>
    <dbReference type="NCBI Taxonomy" id="64518"/>
    <lineage>
        <taxon>Eukaryota</taxon>
        <taxon>Fungi</taxon>
        <taxon>Fungi incertae sedis</taxon>
        <taxon>Mucoromycota</taxon>
        <taxon>Mortierellomycotina</taxon>
        <taxon>Mortierellomycetes</taxon>
        <taxon>Mortierellales</taxon>
        <taxon>Mortierellaceae</taxon>
        <taxon>Mortierella</taxon>
    </lineage>
</organism>
<proteinExistence type="predicted"/>
<keyword evidence="3" id="KW-1185">Reference proteome</keyword>
<feature type="chain" id="PRO_5040508380" evidence="1">
    <location>
        <begin position="20"/>
        <end position="197"/>
    </location>
</feature>
<dbReference type="EMBL" id="JAAAHY010002569">
    <property type="protein sequence ID" value="KAF9944226.1"/>
    <property type="molecule type" value="Genomic_DNA"/>
</dbReference>